<keyword evidence="11" id="KW-1185">Reference proteome</keyword>
<comment type="subcellular location">
    <subcellularLocation>
        <location evidence="1">Cell inner membrane</location>
        <topology evidence="1">Multi-pass membrane protein</topology>
    </subcellularLocation>
    <subcellularLocation>
        <location evidence="8">Cell membrane</location>
        <topology evidence="8">Multi-pass membrane protein</topology>
    </subcellularLocation>
</comment>
<dbReference type="RefSeq" id="WP_184042378.1">
    <property type="nucleotide sequence ID" value="NZ_JACIGK010000002.1"/>
</dbReference>
<gene>
    <name evidence="10" type="ORF">GGD89_000346</name>
</gene>
<dbReference type="AlphaFoldDB" id="A0A7W6W8D4"/>
<dbReference type="Pfam" id="PF00528">
    <property type="entry name" value="BPD_transp_1"/>
    <property type="match status" value="1"/>
</dbReference>
<dbReference type="SUPFAM" id="SSF161098">
    <property type="entry name" value="MetI-like"/>
    <property type="match status" value="1"/>
</dbReference>
<evidence type="ECO:0000256" key="7">
    <source>
        <dbReference type="ARBA" id="ARBA00023136"/>
    </source>
</evidence>
<dbReference type="PROSITE" id="PS50928">
    <property type="entry name" value="ABC_TM1"/>
    <property type="match status" value="1"/>
</dbReference>
<evidence type="ECO:0000256" key="3">
    <source>
        <dbReference type="ARBA" id="ARBA00022475"/>
    </source>
</evidence>
<keyword evidence="3" id="KW-1003">Cell membrane</keyword>
<dbReference type="Gene3D" id="1.10.3720.10">
    <property type="entry name" value="MetI-like"/>
    <property type="match status" value="1"/>
</dbReference>
<dbReference type="InterPro" id="IPR035906">
    <property type="entry name" value="MetI-like_sf"/>
</dbReference>
<keyword evidence="7 8" id="KW-0472">Membrane</keyword>
<reference evidence="10 11" key="1">
    <citation type="submission" date="2020-08" db="EMBL/GenBank/DDBJ databases">
        <title>Genome sequencing of Purple Non-Sulfur Bacteria from various extreme environments.</title>
        <authorList>
            <person name="Mayer M."/>
        </authorList>
    </citation>
    <scope>NUCLEOTIDE SEQUENCE [LARGE SCALE GENOMIC DNA]</scope>
    <source>
        <strain evidence="10 11">JA131</strain>
    </source>
</reference>
<protein>
    <submittedName>
        <fullName evidence="10">Putative spermidine/putrescine transport system permease protein</fullName>
    </submittedName>
</protein>
<feature type="domain" description="ABC transmembrane type-1" evidence="9">
    <location>
        <begin position="80"/>
        <end position="269"/>
    </location>
</feature>
<keyword evidence="4" id="KW-0997">Cell inner membrane</keyword>
<evidence type="ECO:0000256" key="2">
    <source>
        <dbReference type="ARBA" id="ARBA00022448"/>
    </source>
</evidence>
<feature type="transmembrane region" description="Helical" evidence="8">
    <location>
        <begin position="115"/>
        <end position="139"/>
    </location>
</feature>
<dbReference type="PANTHER" id="PTHR43357:SF4">
    <property type="entry name" value="INNER MEMBRANE ABC TRANSPORTER PERMEASE PROTEIN YDCV"/>
    <property type="match status" value="1"/>
</dbReference>
<dbReference type="InterPro" id="IPR021184">
    <property type="entry name" value="TNF_CS"/>
</dbReference>
<comment type="similarity">
    <text evidence="8">Belongs to the binding-protein-dependent transport system permease family.</text>
</comment>
<dbReference type="GO" id="GO:0055085">
    <property type="term" value="P:transmembrane transport"/>
    <property type="evidence" value="ECO:0007669"/>
    <property type="project" value="InterPro"/>
</dbReference>
<organism evidence="10 11">
    <name type="scientific">Roseospira visakhapatnamensis</name>
    <dbReference type="NCBI Taxonomy" id="390880"/>
    <lineage>
        <taxon>Bacteria</taxon>
        <taxon>Pseudomonadati</taxon>
        <taxon>Pseudomonadota</taxon>
        <taxon>Alphaproteobacteria</taxon>
        <taxon>Rhodospirillales</taxon>
        <taxon>Rhodospirillaceae</taxon>
        <taxon>Roseospira</taxon>
    </lineage>
</organism>
<keyword evidence="6 8" id="KW-1133">Transmembrane helix</keyword>
<dbReference type="PROSITE" id="PS00251">
    <property type="entry name" value="THD_1"/>
    <property type="match status" value="1"/>
</dbReference>
<dbReference type="EMBL" id="JACIGK010000002">
    <property type="protein sequence ID" value="MBB4264739.1"/>
    <property type="molecule type" value="Genomic_DNA"/>
</dbReference>
<comment type="caution">
    <text evidence="10">The sequence shown here is derived from an EMBL/GenBank/DDBJ whole genome shotgun (WGS) entry which is preliminary data.</text>
</comment>
<dbReference type="InterPro" id="IPR000515">
    <property type="entry name" value="MetI-like"/>
</dbReference>
<evidence type="ECO:0000259" key="9">
    <source>
        <dbReference type="PROSITE" id="PS50928"/>
    </source>
</evidence>
<evidence type="ECO:0000256" key="1">
    <source>
        <dbReference type="ARBA" id="ARBA00004429"/>
    </source>
</evidence>
<keyword evidence="5 8" id="KW-0812">Transmembrane</keyword>
<dbReference type="Proteomes" id="UP000554286">
    <property type="component" value="Unassembled WGS sequence"/>
</dbReference>
<feature type="transmembrane region" description="Helical" evidence="8">
    <location>
        <begin position="249"/>
        <end position="271"/>
    </location>
</feature>
<feature type="transmembrane region" description="Helical" evidence="8">
    <location>
        <begin position="21"/>
        <end position="42"/>
    </location>
</feature>
<evidence type="ECO:0000313" key="10">
    <source>
        <dbReference type="EMBL" id="MBB4264739.1"/>
    </source>
</evidence>
<evidence type="ECO:0000256" key="8">
    <source>
        <dbReference type="RuleBase" id="RU363032"/>
    </source>
</evidence>
<dbReference type="PANTHER" id="PTHR43357">
    <property type="entry name" value="INNER MEMBRANE ABC TRANSPORTER PERMEASE PROTEIN YDCV"/>
    <property type="match status" value="1"/>
</dbReference>
<dbReference type="CDD" id="cd06261">
    <property type="entry name" value="TM_PBP2"/>
    <property type="match status" value="1"/>
</dbReference>
<evidence type="ECO:0000256" key="4">
    <source>
        <dbReference type="ARBA" id="ARBA00022519"/>
    </source>
</evidence>
<sequence length="284" mass="31124">MSGLPSYATPLERLWYVAFRVICALILLFLIMPLLVIVPLSFNAEPYFTFTEGMVSLDPDAYSVRWYQDIWRNEQWIHSMKNSVIVGLCATLLATTLGTLAALGLSRAHMPARTLVMGLLISPMIVPLIITAAGMYFFYSHVGLAQTLPGIILAHTALGTPFVVITVTATLSGFDHTLIRASSSLGATPTHTFFHITMPLIMPGMISGALFAFITSFDEVVVVLFLAGFEERTIPRQMWAGIREQISPTILAVATLLIGMSALLLVSLELLRRRGERLRGLSPG</sequence>
<name>A0A7W6W8D4_9PROT</name>
<feature type="transmembrane region" description="Helical" evidence="8">
    <location>
        <begin position="151"/>
        <end position="174"/>
    </location>
</feature>
<evidence type="ECO:0000256" key="5">
    <source>
        <dbReference type="ARBA" id="ARBA00022692"/>
    </source>
</evidence>
<keyword evidence="2 8" id="KW-0813">Transport</keyword>
<proteinExistence type="inferred from homology"/>
<accession>A0A7W6W8D4</accession>
<evidence type="ECO:0000313" key="11">
    <source>
        <dbReference type="Proteomes" id="UP000554286"/>
    </source>
</evidence>
<evidence type="ECO:0000256" key="6">
    <source>
        <dbReference type="ARBA" id="ARBA00022989"/>
    </source>
</evidence>
<feature type="transmembrane region" description="Helical" evidence="8">
    <location>
        <begin position="84"/>
        <end position="103"/>
    </location>
</feature>
<dbReference type="GO" id="GO:0005886">
    <property type="term" value="C:plasma membrane"/>
    <property type="evidence" value="ECO:0007669"/>
    <property type="project" value="UniProtKB-SubCell"/>
</dbReference>